<keyword evidence="7" id="KW-0436">Ligase</keyword>
<organism evidence="7 8">
    <name type="scientific">Planifilum fulgidum</name>
    <dbReference type="NCBI Taxonomy" id="201973"/>
    <lineage>
        <taxon>Bacteria</taxon>
        <taxon>Bacillati</taxon>
        <taxon>Bacillota</taxon>
        <taxon>Bacilli</taxon>
        <taxon>Bacillales</taxon>
        <taxon>Thermoactinomycetaceae</taxon>
        <taxon>Planifilum</taxon>
    </lineage>
</organism>
<dbReference type="InterPro" id="IPR051533">
    <property type="entry name" value="WaaL-like"/>
</dbReference>
<dbReference type="Pfam" id="PF04932">
    <property type="entry name" value="Wzy_C"/>
    <property type="match status" value="1"/>
</dbReference>
<feature type="transmembrane region" description="Helical" evidence="5">
    <location>
        <begin position="40"/>
        <end position="59"/>
    </location>
</feature>
<name>A0A1I2LPT6_9BACL</name>
<dbReference type="EMBL" id="FOOK01000005">
    <property type="protein sequence ID" value="SFF80588.1"/>
    <property type="molecule type" value="Genomic_DNA"/>
</dbReference>
<dbReference type="OrthoDB" id="9255580at2"/>
<feature type="transmembrane region" description="Helical" evidence="5">
    <location>
        <begin position="99"/>
        <end position="119"/>
    </location>
</feature>
<feature type="transmembrane region" description="Helical" evidence="5">
    <location>
        <begin position="255"/>
        <end position="275"/>
    </location>
</feature>
<feature type="transmembrane region" description="Helical" evidence="5">
    <location>
        <begin position="131"/>
        <end position="153"/>
    </location>
</feature>
<feature type="domain" description="O-antigen ligase-related" evidence="6">
    <location>
        <begin position="206"/>
        <end position="383"/>
    </location>
</feature>
<evidence type="ECO:0000259" key="6">
    <source>
        <dbReference type="Pfam" id="PF04932"/>
    </source>
</evidence>
<dbReference type="STRING" id="201973.SAMN04488025_105152"/>
<comment type="subcellular location">
    <subcellularLocation>
        <location evidence="1">Membrane</location>
        <topology evidence="1">Multi-pass membrane protein</topology>
    </subcellularLocation>
</comment>
<keyword evidence="2 5" id="KW-0812">Transmembrane</keyword>
<evidence type="ECO:0000256" key="4">
    <source>
        <dbReference type="ARBA" id="ARBA00023136"/>
    </source>
</evidence>
<feature type="transmembrane region" description="Helical" evidence="5">
    <location>
        <begin position="366"/>
        <end position="388"/>
    </location>
</feature>
<protein>
    <submittedName>
        <fullName evidence="7">O-antigen ligase like membrane protein</fullName>
    </submittedName>
</protein>
<dbReference type="GO" id="GO:0016874">
    <property type="term" value="F:ligase activity"/>
    <property type="evidence" value="ECO:0007669"/>
    <property type="project" value="UniProtKB-KW"/>
</dbReference>
<evidence type="ECO:0000313" key="7">
    <source>
        <dbReference type="EMBL" id="SFF80588.1"/>
    </source>
</evidence>
<gene>
    <name evidence="7" type="ORF">SAMN04488025_105152</name>
</gene>
<feature type="transmembrane region" description="Helical" evidence="5">
    <location>
        <begin position="225"/>
        <end position="243"/>
    </location>
</feature>
<evidence type="ECO:0000256" key="3">
    <source>
        <dbReference type="ARBA" id="ARBA00022989"/>
    </source>
</evidence>
<feature type="transmembrane region" description="Helical" evidence="5">
    <location>
        <begin position="432"/>
        <end position="452"/>
    </location>
</feature>
<dbReference type="AlphaFoldDB" id="A0A1I2LPT6"/>
<accession>A0A1I2LPT6</accession>
<feature type="transmembrane region" description="Helical" evidence="5">
    <location>
        <begin position="176"/>
        <end position="195"/>
    </location>
</feature>
<dbReference type="PANTHER" id="PTHR37422:SF23">
    <property type="entry name" value="TEICHURONIC ACID BIOSYNTHESIS PROTEIN TUAE"/>
    <property type="match status" value="1"/>
</dbReference>
<evidence type="ECO:0000256" key="2">
    <source>
        <dbReference type="ARBA" id="ARBA00022692"/>
    </source>
</evidence>
<proteinExistence type="predicted"/>
<dbReference type="PANTHER" id="PTHR37422">
    <property type="entry name" value="TEICHURONIC ACID BIOSYNTHESIS PROTEIN TUAE"/>
    <property type="match status" value="1"/>
</dbReference>
<feature type="transmembrane region" description="Helical" evidence="5">
    <location>
        <begin position="408"/>
        <end position="426"/>
    </location>
</feature>
<reference evidence="7 8" key="1">
    <citation type="submission" date="2016-10" db="EMBL/GenBank/DDBJ databases">
        <authorList>
            <person name="de Groot N.N."/>
        </authorList>
    </citation>
    <scope>NUCLEOTIDE SEQUENCE [LARGE SCALE GENOMIC DNA]</scope>
    <source>
        <strain evidence="7 8">DSM 44945</strain>
    </source>
</reference>
<evidence type="ECO:0000256" key="1">
    <source>
        <dbReference type="ARBA" id="ARBA00004141"/>
    </source>
</evidence>
<dbReference type="GO" id="GO:0016020">
    <property type="term" value="C:membrane"/>
    <property type="evidence" value="ECO:0007669"/>
    <property type="project" value="UniProtKB-SubCell"/>
</dbReference>
<dbReference type="RefSeq" id="WP_092036308.1">
    <property type="nucleotide sequence ID" value="NZ_FOOK01000005.1"/>
</dbReference>
<dbReference type="InterPro" id="IPR007016">
    <property type="entry name" value="O-antigen_ligase-rel_domated"/>
</dbReference>
<feature type="transmembrane region" description="Helical" evidence="5">
    <location>
        <begin position="202"/>
        <end position="219"/>
    </location>
</feature>
<feature type="transmembrane region" description="Helical" evidence="5">
    <location>
        <begin position="71"/>
        <end position="93"/>
    </location>
</feature>
<evidence type="ECO:0000313" key="8">
    <source>
        <dbReference type="Proteomes" id="UP000198661"/>
    </source>
</evidence>
<sequence length="473" mass="53453">MRLFPYSDKGHLQTLFVIMVAFALLGPTFGIPVTPNFKLTLFRVTFFVLLGLLLFQWAFRHRPEIVHMSRIRSHVGFFAFWLAYSAVSLTWALDPGLGVRYTIFLFMMITLCLTFPFFIRSEESLWRIFRTVFWTSFVIVAYGVFESVTRIHLPSSRYWGQDAASVTSVFTNQNDLATAITLLLPFLGLALYSLRGGLRQKGMVYLAIVFALYCLLVTGSRGNTFFALPLMIVAWLATLPFTVPREKLLSWRNWLKGAGVVISIALIVGFMYMVLFDGATRGKLATSFGILLDIQGTTWNVDEWNGQLEAGAGTQGLSIVIRWYLLMYGLRFLRESHFMGVGAGNVEARMEAYRELLDNKVNIHNWWAEILVNFGVIVFALYVVFYVLLLWRLWKLARLKTSPQVSPLVRWGAHSSMLALIGYLFGGMVPSTAIHFTPMWIVYGIALAVVVVGEHQKACRNGTDGGPATLPDR</sequence>
<evidence type="ECO:0000256" key="5">
    <source>
        <dbReference type="SAM" id="Phobius"/>
    </source>
</evidence>
<keyword evidence="3 5" id="KW-1133">Transmembrane helix</keyword>
<keyword evidence="4 5" id="KW-0472">Membrane</keyword>
<keyword evidence="8" id="KW-1185">Reference proteome</keyword>
<dbReference type="Proteomes" id="UP000198661">
    <property type="component" value="Unassembled WGS sequence"/>
</dbReference>